<dbReference type="PANTHER" id="PTHR46496:SF1">
    <property type="entry name" value="ZEAXANTHIN EPOXIDASE, CHLOROPLASTIC"/>
    <property type="match status" value="1"/>
</dbReference>
<keyword evidence="2" id="KW-0285">Flavoprotein</keyword>
<dbReference type="Pfam" id="PF01494">
    <property type="entry name" value="FAD_binding_3"/>
    <property type="match status" value="1"/>
</dbReference>
<dbReference type="AlphaFoldDB" id="A0A2S6N7C4"/>
<evidence type="ECO:0000256" key="1">
    <source>
        <dbReference type="ARBA" id="ARBA00001974"/>
    </source>
</evidence>
<evidence type="ECO:0000313" key="6">
    <source>
        <dbReference type="EMBL" id="PPQ30509.1"/>
    </source>
</evidence>
<evidence type="ECO:0000256" key="4">
    <source>
        <dbReference type="ARBA" id="ARBA00023002"/>
    </source>
</evidence>
<dbReference type="Gene3D" id="3.50.50.60">
    <property type="entry name" value="FAD/NAD(P)-binding domain"/>
    <property type="match status" value="1"/>
</dbReference>
<gene>
    <name evidence="6" type="ORF">CCS01_19110</name>
</gene>
<name>A0A2S6N7C4_RHOGL</name>
<evidence type="ECO:0000256" key="3">
    <source>
        <dbReference type="ARBA" id="ARBA00022827"/>
    </source>
</evidence>
<dbReference type="PRINTS" id="PR00420">
    <property type="entry name" value="RNGMNOXGNASE"/>
</dbReference>
<feature type="domain" description="FAD-binding" evidence="5">
    <location>
        <begin position="6"/>
        <end position="342"/>
    </location>
</feature>
<protein>
    <recommendedName>
        <fullName evidence="5">FAD-binding domain-containing protein</fullName>
    </recommendedName>
</protein>
<dbReference type="Proteomes" id="UP000239724">
    <property type="component" value="Unassembled WGS sequence"/>
</dbReference>
<dbReference type="GO" id="GO:0071949">
    <property type="term" value="F:FAD binding"/>
    <property type="evidence" value="ECO:0007669"/>
    <property type="project" value="InterPro"/>
</dbReference>
<organism evidence="6 7">
    <name type="scientific">Rhodopila globiformis</name>
    <name type="common">Rhodopseudomonas globiformis</name>
    <dbReference type="NCBI Taxonomy" id="1071"/>
    <lineage>
        <taxon>Bacteria</taxon>
        <taxon>Pseudomonadati</taxon>
        <taxon>Pseudomonadota</taxon>
        <taxon>Alphaproteobacteria</taxon>
        <taxon>Acetobacterales</taxon>
        <taxon>Acetobacteraceae</taxon>
        <taxon>Rhodopila</taxon>
    </lineage>
</organism>
<evidence type="ECO:0000259" key="5">
    <source>
        <dbReference type="Pfam" id="PF01494"/>
    </source>
</evidence>
<comment type="caution">
    <text evidence="6">The sequence shown here is derived from an EMBL/GenBank/DDBJ whole genome shotgun (WGS) entry which is preliminary data.</text>
</comment>
<sequence>MRGAAMKVAIIGAGLGGLASAIALRKRGVDVQVFERARELRPIGAGLTLAPNGLKALNAIDPDIVARLLELGSQNSRLYLRRANGDLITEIPITFMDRYGQPMLNIVWSCLQKVLTGFLKADAVRLDHRLVGFERTNDGLSLHFDGRDPVTADVLVGADGINSTVRQIMVGDGPPRYAGRLCWRSVVSYQHPSLLPDEVTFFAGVDGRNFSMFDVGSGLVFWSATALWPAWPISDGIAPRQRVTEAFAGWAPLVQDVLAATPPEDIVERPIEDRAPLASWRSHRVTLLGDAAHAMVPSLGQGANMAFEDAWELAQALAGEPDTQAALIHYESSRIPRTQVVHARSAAQGYRYYDADNETFSRSVLEQASADQRAFEDWLYGWSP</sequence>
<dbReference type="InterPro" id="IPR036188">
    <property type="entry name" value="FAD/NAD-bd_sf"/>
</dbReference>
<reference evidence="6 7" key="1">
    <citation type="journal article" date="2018" name="Arch. Microbiol.">
        <title>New insights into the metabolic potential of the phototrophic purple bacterium Rhodopila globiformis DSM 161(T) from its draft genome sequence and evidence for a vanadium-dependent nitrogenase.</title>
        <authorList>
            <person name="Imhoff J.F."/>
            <person name="Rahn T."/>
            <person name="Kunzel S."/>
            <person name="Neulinger S.C."/>
        </authorList>
    </citation>
    <scope>NUCLEOTIDE SEQUENCE [LARGE SCALE GENOMIC DNA]</scope>
    <source>
        <strain evidence="6 7">DSM 161</strain>
    </source>
</reference>
<dbReference type="EMBL" id="NHRY01000210">
    <property type="protein sequence ID" value="PPQ30509.1"/>
    <property type="molecule type" value="Genomic_DNA"/>
</dbReference>
<keyword evidence="4" id="KW-0560">Oxidoreductase</keyword>
<dbReference type="PANTHER" id="PTHR46496">
    <property type="match status" value="1"/>
</dbReference>
<proteinExistence type="predicted"/>
<dbReference type="GO" id="GO:0016491">
    <property type="term" value="F:oxidoreductase activity"/>
    <property type="evidence" value="ECO:0007669"/>
    <property type="project" value="UniProtKB-KW"/>
</dbReference>
<dbReference type="InterPro" id="IPR002938">
    <property type="entry name" value="FAD-bd"/>
</dbReference>
<evidence type="ECO:0000256" key="2">
    <source>
        <dbReference type="ARBA" id="ARBA00022630"/>
    </source>
</evidence>
<evidence type="ECO:0000313" key="7">
    <source>
        <dbReference type="Proteomes" id="UP000239724"/>
    </source>
</evidence>
<dbReference type="SUPFAM" id="SSF51905">
    <property type="entry name" value="FAD/NAD(P)-binding domain"/>
    <property type="match status" value="1"/>
</dbReference>
<comment type="cofactor">
    <cofactor evidence="1">
        <name>FAD</name>
        <dbReference type="ChEBI" id="CHEBI:57692"/>
    </cofactor>
</comment>
<accession>A0A2S6N7C4</accession>
<keyword evidence="7" id="KW-1185">Reference proteome</keyword>
<keyword evidence="3" id="KW-0274">FAD</keyword>